<sequence>MSTWLLPFFFLFNKGNKRNSQNNINKNEKKMEAFPIKTNVESEKNARINPQFENVSVHDPSIIKVDDTYYVFGTHVTAAKSKDLMKWTRFTNGYTTPNNTLYGDMSANLAETFKWAGEDDANCKGGFGVWAPEPFWNKDYLHKDGTKGAYMLYYSASSTPIRSAIGFAVAKEIEGPYQYVDTLIYSGFTRDDAYDKRSNVNKKWSNTNILQLIKAGEIKNKDAKVDWFHPDGAYNNSMYPNAIDANLFYDETGKLWMTYGSWSGGIFILELDKESGRAIYPGEDGVTEDGRIIDRYFGTKIAGGYRKSCEGPYVYFDTETKFYYLFVTYGWLGANGEYQMRVFRSKKPDGPYVDISGQDAVLKPEHAFMGVETTDLNGTHDTDHAPFGNKLFGHFQFVENVEEEVGYNYVSSGHNSVYVDVENNLRLLVFHTRFLNRGERHELRIHQLFMNGDAWPVVAPSRYTGESLQEIRKDQIIGTYQFVNHEKDISKVVKKTTAITLQEDGTIAGSTQGSWKLINKYQAEINIAGQTYKGVFLQQWNEVTEQVDTAFTALSNEGKSIWGIRI</sequence>
<evidence type="ECO:0000256" key="5">
    <source>
        <dbReference type="RuleBase" id="RU361187"/>
    </source>
</evidence>
<proteinExistence type="inferred from homology"/>
<evidence type="ECO:0000256" key="3">
    <source>
        <dbReference type="ARBA" id="ARBA00022801"/>
    </source>
</evidence>
<dbReference type="PANTHER" id="PTHR43301">
    <property type="entry name" value="ARABINAN ENDO-1,5-ALPHA-L-ARABINOSIDASE"/>
    <property type="match status" value="1"/>
</dbReference>
<comment type="similarity">
    <text evidence="2 5">Belongs to the glycosyl hydrolase 43 family.</text>
</comment>
<dbReference type="Gene3D" id="2.40.128.10">
    <property type="match status" value="1"/>
</dbReference>
<dbReference type="SUPFAM" id="SSF75005">
    <property type="entry name" value="Arabinanase/levansucrase/invertase"/>
    <property type="match status" value="1"/>
</dbReference>
<dbReference type="PANTHER" id="PTHR43301:SF3">
    <property type="entry name" value="ARABINAN ENDO-1,5-ALPHA-L-ARABINOSIDASE A-RELATED"/>
    <property type="match status" value="1"/>
</dbReference>
<dbReference type="EMBL" id="JBHSMC010000025">
    <property type="protein sequence ID" value="MFC5466341.1"/>
    <property type="molecule type" value="Genomic_DNA"/>
</dbReference>
<protein>
    <submittedName>
        <fullName evidence="7">Glycoside hydrolase family 43 protein</fullName>
    </submittedName>
</protein>
<organism evidence="7 8">
    <name type="scientific">Lederbergia graminis</name>
    <dbReference type="NCBI Taxonomy" id="735518"/>
    <lineage>
        <taxon>Bacteria</taxon>
        <taxon>Bacillati</taxon>
        <taxon>Bacillota</taxon>
        <taxon>Bacilli</taxon>
        <taxon>Bacillales</taxon>
        <taxon>Bacillaceae</taxon>
        <taxon>Lederbergia</taxon>
    </lineage>
</organism>
<evidence type="ECO:0000256" key="4">
    <source>
        <dbReference type="ARBA" id="ARBA00023295"/>
    </source>
</evidence>
<dbReference type="Proteomes" id="UP001596147">
    <property type="component" value="Unassembled WGS sequence"/>
</dbReference>
<comment type="caution">
    <text evidence="7">The sequence shown here is derived from an EMBL/GenBank/DDBJ whole genome shotgun (WGS) entry which is preliminary data.</text>
</comment>
<evidence type="ECO:0000259" key="6">
    <source>
        <dbReference type="Pfam" id="PF16369"/>
    </source>
</evidence>
<name>A0ABW0LNL3_9BACI</name>
<accession>A0ABW0LNL3</accession>
<dbReference type="InterPro" id="IPR023296">
    <property type="entry name" value="Glyco_hydro_beta-prop_sf"/>
</dbReference>
<dbReference type="Gene3D" id="2.115.10.20">
    <property type="entry name" value="Glycosyl hydrolase domain, family 43"/>
    <property type="match status" value="1"/>
</dbReference>
<feature type="domain" description="Extracellular endo-alpha-(1-&gt;5)-L-arabinanase C-terminal" evidence="6">
    <location>
        <begin position="460"/>
        <end position="563"/>
    </location>
</feature>
<dbReference type="InterPro" id="IPR050727">
    <property type="entry name" value="GH43_arabinanases"/>
</dbReference>
<comment type="pathway">
    <text evidence="1">Glycan metabolism; L-arabinan degradation.</text>
</comment>
<evidence type="ECO:0000313" key="7">
    <source>
        <dbReference type="EMBL" id="MFC5466341.1"/>
    </source>
</evidence>
<keyword evidence="3 5" id="KW-0378">Hydrolase</keyword>
<keyword evidence="8" id="KW-1185">Reference proteome</keyword>
<evidence type="ECO:0000256" key="1">
    <source>
        <dbReference type="ARBA" id="ARBA00004834"/>
    </source>
</evidence>
<reference evidence="8" key="1">
    <citation type="journal article" date="2019" name="Int. J. Syst. Evol. Microbiol.">
        <title>The Global Catalogue of Microorganisms (GCM) 10K type strain sequencing project: providing services to taxonomists for standard genome sequencing and annotation.</title>
        <authorList>
            <consortium name="The Broad Institute Genomics Platform"/>
            <consortium name="The Broad Institute Genome Sequencing Center for Infectious Disease"/>
            <person name="Wu L."/>
            <person name="Ma J."/>
        </authorList>
    </citation>
    <scope>NUCLEOTIDE SEQUENCE [LARGE SCALE GENOMIC DNA]</scope>
    <source>
        <strain evidence="8">CGMCC 1.12237</strain>
    </source>
</reference>
<dbReference type="CDD" id="cd18832">
    <property type="entry name" value="GH43_GsAbnA-like"/>
    <property type="match status" value="1"/>
</dbReference>
<dbReference type="InterPro" id="IPR006710">
    <property type="entry name" value="Glyco_hydro_43"/>
</dbReference>
<evidence type="ECO:0000256" key="2">
    <source>
        <dbReference type="ARBA" id="ARBA00009865"/>
    </source>
</evidence>
<gene>
    <name evidence="7" type="ORF">ACFPM4_16600</name>
</gene>
<dbReference type="InterPro" id="IPR032291">
    <property type="entry name" value="Abn2_C"/>
</dbReference>
<dbReference type="Pfam" id="PF04616">
    <property type="entry name" value="Glyco_hydro_43"/>
    <property type="match status" value="1"/>
</dbReference>
<dbReference type="Pfam" id="PF16369">
    <property type="entry name" value="GH43_C"/>
    <property type="match status" value="1"/>
</dbReference>
<keyword evidence="4 5" id="KW-0326">Glycosidase</keyword>
<dbReference type="GO" id="GO:0016787">
    <property type="term" value="F:hydrolase activity"/>
    <property type="evidence" value="ECO:0007669"/>
    <property type="project" value="UniProtKB-KW"/>
</dbReference>
<evidence type="ECO:0000313" key="8">
    <source>
        <dbReference type="Proteomes" id="UP001596147"/>
    </source>
</evidence>